<dbReference type="GO" id="GO:0005576">
    <property type="term" value="C:extracellular region"/>
    <property type="evidence" value="ECO:0007669"/>
    <property type="project" value="InterPro"/>
</dbReference>
<dbReference type="InterPro" id="IPR009048">
    <property type="entry name" value="A-macroglobulin_rcpt-bd"/>
</dbReference>
<evidence type="ECO:0000313" key="3">
    <source>
        <dbReference type="EMBL" id="CAF1311590.1"/>
    </source>
</evidence>
<keyword evidence="1" id="KW-1133">Transmembrane helix</keyword>
<evidence type="ECO:0000259" key="2">
    <source>
        <dbReference type="SMART" id="SM01361"/>
    </source>
</evidence>
<name>A0A815E8L5_9BILA</name>
<gene>
    <name evidence="3" type="ORF">SEV965_LOCUS26823</name>
</gene>
<evidence type="ECO:0000256" key="1">
    <source>
        <dbReference type="SAM" id="Phobius"/>
    </source>
</evidence>
<dbReference type="EMBL" id="CAJNOU010002329">
    <property type="protein sequence ID" value="CAF1311590.1"/>
    <property type="molecule type" value="Genomic_DNA"/>
</dbReference>
<dbReference type="Proteomes" id="UP000663889">
    <property type="component" value="Unassembled WGS sequence"/>
</dbReference>
<feature type="transmembrane region" description="Helical" evidence="1">
    <location>
        <begin position="287"/>
        <end position="304"/>
    </location>
</feature>
<feature type="transmembrane region" description="Helical" evidence="1">
    <location>
        <begin position="224"/>
        <end position="244"/>
    </location>
</feature>
<comment type="caution">
    <text evidence="3">The sequence shown here is derived from an EMBL/GenBank/DDBJ whole genome shotgun (WGS) entry which is preliminary data.</text>
</comment>
<protein>
    <recommendedName>
        <fullName evidence="2">Alpha-macroglobulin receptor-binding domain-containing protein</fullName>
    </recommendedName>
</protein>
<proteinExistence type="predicted"/>
<dbReference type="InterPro" id="IPR036595">
    <property type="entry name" value="A-macroglobulin_rcpt-bd_sf"/>
</dbReference>
<dbReference type="AlphaFoldDB" id="A0A815E8L5"/>
<feature type="transmembrane region" description="Helical" evidence="1">
    <location>
        <begin position="256"/>
        <end position="275"/>
    </location>
</feature>
<feature type="transmembrane region" description="Helical" evidence="1">
    <location>
        <begin position="194"/>
        <end position="212"/>
    </location>
</feature>
<dbReference type="Pfam" id="PF07677">
    <property type="entry name" value="A2M_recep"/>
    <property type="match status" value="1"/>
</dbReference>
<dbReference type="SMART" id="SM01361">
    <property type="entry name" value="A2M_recep"/>
    <property type="match status" value="1"/>
</dbReference>
<feature type="domain" description="Alpha-macroglobulin receptor-binding" evidence="2">
    <location>
        <begin position="58"/>
        <end position="149"/>
    </location>
</feature>
<accession>A0A815E8L5</accession>
<dbReference type="Gene3D" id="2.60.40.690">
    <property type="entry name" value="Alpha-macroglobulin, receptor-binding domain"/>
    <property type="match status" value="1"/>
</dbReference>
<organism evidence="3 4">
    <name type="scientific">Rotaria sordida</name>
    <dbReference type="NCBI Taxonomy" id="392033"/>
    <lineage>
        <taxon>Eukaryota</taxon>
        <taxon>Metazoa</taxon>
        <taxon>Spiralia</taxon>
        <taxon>Gnathifera</taxon>
        <taxon>Rotifera</taxon>
        <taxon>Eurotatoria</taxon>
        <taxon>Bdelloidea</taxon>
        <taxon>Philodinida</taxon>
        <taxon>Philodinidae</taxon>
        <taxon>Rotaria</taxon>
    </lineage>
</organism>
<reference evidence="3" key="1">
    <citation type="submission" date="2021-02" db="EMBL/GenBank/DDBJ databases">
        <authorList>
            <person name="Nowell W R."/>
        </authorList>
    </citation>
    <scope>NUCLEOTIDE SEQUENCE</scope>
</reference>
<dbReference type="SUPFAM" id="SSF49410">
    <property type="entry name" value="Alpha-macroglobulin receptor domain"/>
    <property type="match status" value="1"/>
</dbReference>
<keyword evidence="1" id="KW-0812">Transmembrane</keyword>
<keyword evidence="1" id="KW-0472">Membrane</keyword>
<sequence length="306" mass="34743">MHVGVNVEFDARVRRPAYAPFSVDIQPMLSGRNFSTVDYRVCLSWRSDNVKMLKASRSGTVVIEVQIPTGYRVEEKDLKSMIRGRYTRNLREAENWPGQVNFGFRYIDFDPICFEFQAKRWIPVANITRYYEIRAYEWFEPGNMYRAVYTMRNLFALDICEVCGSYQCPYCPYYSPATAQQFDMDLAISICRNTIGSISGFLFAIGSVAFWPTYGHCGALVGNWMYRCGASLGVVNSLWQLIRLQMKSTPMTMMKLLSLLSLLGSIGFLIGGGYFLAGGKHDTEGSFGWLAGSIAFFLSSILTYKL</sequence>
<evidence type="ECO:0000313" key="4">
    <source>
        <dbReference type="Proteomes" id="UP000663889"/>
    </source>
</evidence>